<keyword evidence="3" id="KW-0804">Transcription</keyword>
<comment type="caution">
    <text evidence="6">The sequence shown here is derived from an EMBL/GenBank/DDBJ whole genome shotgun (WGS) entry which is preliminary data.</text>
</comment>
<dbReference type="PANTHER" id="PTHR43280:SF10">
    <property type="entry name" value="REGULATORY PROTEIN POCR"/>
    <property type="match status" value="1"/>
</dbReference>
<evidence type="ECO:0000256" key="3">
    <source>
        <dbReference type="ARBA" id="ARBA00023163"/>
    </source>
</evidence>
<keyword evidence="1" id="KW-0805">Transcription regulation</keyword>
<dbReference type="EMBL" id="RBAH01000044">
    <property type="protein sequence ID" value="RKN64180.1"/>
    <property type="molecule type" value="Genomic_DNA"/>
</dbReference>
<protein>
    <submittedName>
        <fullName evidence="6">AraC family transcriptional regulator</fullName>
    </submittedName>
</protein>
<dbReference type="Proteomes" id="UP000282311">
    <property type="component" value="Unassembled WGS sequence"/>
</dbReference>
<evidence type="ECO:0000256" key="2">
    <source>
        <dbReference type="ARBA" id="ARBA00023125"/>
    </source>
</evidence>
<dbReference type="AlphaFoldDB" id="A0A3B0AUB0"/>
<dbReference type="SMART" id="SM00342">
    <property type="entry name" value="HTH_ARAC"/>
    <property type="match status" value="1"/>
</dbReference>
<feature type="transmembrane region" description="Helical" evidence="4">
    <location>
        <begin position="345"/>
        <end position="364"/>
    </location>
</feature>
<reference evidence="6 7" key="1">
    <citation type="journal article" date="2007" name="Int. J. Syst. Evol. Microbiol.">
        <title>Paenibacillus ginsengarvi sp. nov., isolated from soil from ginseng cultivation.</title>
        <authorList>
            <person name="Yoon M.H."/>
            <person name="Ten L.N."/>
            <person name="Im W.T."/>
        </authorList>
    </citation>
    <scope>NUCLEOTIDE SEQUENCE [LARGE SCALE GENOMIC DNA]</scope>
    <source>
        <strain evidence="6 7">KCTC 13059</strain>
    </source>
</reference>
<evidence type="ECO:0000313" key="6">
    <source>
        <dbReference type="EMBL" id="RKN64180.1"/>
    </source>
</evidence>
<evidence type="ECO:0000313" key="7">
    <source>
        <dbReference type="Proteomes" id="UP000282311"/>
    </source>
</evidence>
<name>A0A3B0AUB0_9BACL</name>
<keyword evidence="4" id="KW-0472">Membrane</keyword>
<keyword evidence="7" id="KW-1185">Reference proteome</keyword>
<sequence length="781" mass="88103">MANANKSAKQKGKPPLLLAGIHLLLAQPHDMIEAISPTSPQELVAMKLAFVRTSARYLESVYFRRLFLSYTLIALLISAVCVFLMLERTGRAAAEEKAQYSNSRLTALKEQLEHTYPGVYKNAFFGKLLSAVDTSQRDPFSVFYEEYGQSMYQIYHLANYLKEIVADHPEAENVTFYFKNTDFMVDKHAFFPLGDRTPGAELIRLLKSDNSWTNRWILRDVDYGLGVRDRLMTYVISFPERAAGKDIQGYLLIDIRADLFHTVMDRFLADSREKLFMYSIPDGYMAGSSNAFAEDRSEVQAGWNRRMNGDVHFLSLQREGEQWAYAAMVPPDISAPASTNMRSTIVWIGLGTIAIGIVLAYFLAFKSYKPVQHLIQRLKERNAGLYPKQQRNELQALDYVMTELHHTIQYLSQKLSGSKLLDLLHGRMTEDEAVEAVPAASAYIAVNVIWRGDKAKETAVLATHKLSLAHLAVENRPGEWSVLYYADDCASLREQILAELHVVLHDAGETASFAAGMGGTARSPGEIAKSFEQAEAALAYTFLFGMNTIMDHDELSERDEMPQIQYEPLENAMRAGDRAAVERFLEQFAIAAGSRSVPLEAVQFCLMQLAMVVSKVVLDVNMKERLFPAALSTQLVRADTWHDSLEAIRTLSIQVTGHIEQHIMRRSQHELASTLTAYIRDHLHEDISLDQLAALTGLSTSYLSRQFRERIGVPFIDYLTNARLDSACELLRHTALSTKDIAEKVGYSNARYFCARFKSKFGVTPMQYRKMPFAESAFSEP</sequence>
<evidence type="ECO:0000256" key="1">
    <source>
        <dbReference type="ARBA" id="ARBA00023015"/>
    </source>
</evidence>
<dbReference type="PRINTS" id="PR00032">
    <property type="entry name" value="HTHARAC"/>
</dbReference>
<keyword evidence="4" id="KW-0812">Transmembrane</keyword>
<dbReference type="PROSITE" id="PS01124">
    <property type="entry name" value="HTH_ARAC_FAMILY_2"/>
    <property type="match status" value="1"/>
</dbReference>
<evidence type="ECO:0000256" key="4">
    <source>
        <dbReference type="SAM" id="Phobius"/>
    </source>
</evidence>
<feature type="domain" description="HTH araC/xylS-type" evidence="5">
    <location>
        <begin position="673"/>
        <end position="771"/>
    </location>
</feature>
<evidence type="ECO:0000259" key="5">
    <source>
        <dbReference type="PROSITE" id="PS01124"/>
    </source>
</evidence>
<keyword evidence="2" id="KW-0238">DNA-binding</keyword>
<organism evidence="6 7">
    <name type="scientific">Paenibacillus ginsengarvi</name>
    <dbReference type="NCBI Taxonomy" id="400777"/>
    <lineage>
        <taxon>Bacteria</taxon>
        <taxon>Bacillati</taxon>
        <taxon>Bacillota</taxon>
        <taxon>Bacilli</taxon>
        <taxon>Bacillales</taxon>
        <taxon>Paenibacillaceae</taxon>
        <taxon>Paenibacillus</taxon>
    </lineage>
</organism>
<dbReference type="InterPro" id="IPR009057">
    <property type="entry name" value="Homeodomain-like_sf"/>
</dbReference>
<dbReference type="GO" id="GO:0043565">
    <property type="term" value="F:sequence-specific DNA binding"/>
    <property type="evidence" value="ECO:0007669"/>
    <property type="project" value="InterPro"/>
</dbReference>
<dbReference type="Gene3D" id="1.10.10.60">
    <property type="entry name" value="Homeodomain-like"/>
    <property type="match status" value="2"/>
</dbReference>
<accession>A0A3B0AUB0</accession>
<gene>
    <name evidence="6" type="ORF">D7M11_34165</name>
</gene>
<dbReference type="InterPro" id="IPR020449">
    <property type="entry name" value="Tscrpt_reg_AraC-type_HTH"/>
</dbReference>
<feature type="transmembrane region" description="Helical" evidence="4">
    <location>
        <begin position="67"/>
        <end position="86"/>
    </location>
</feature>
<dbReference type="GO" id="GO:0003700">
    <property type="term" value="F:DNA-binding transcription factor activity"/>
    <property type="evidence" value="ECO:0007669"/>
    <property type="project" value="InterPro"/>
</dbReference>
<keyword evidence="4" id="KW-1133">Transmembrane helix</keyword>
<dbReference type="SUPFAM" id="SSF46689">
    <property type="entry name" value="Homeodomain-like"/>
    <property type="match status" value="2"/>
</dbReference>
<dbReference type="PANTHER" id="PTHR43280">
    <property type="entry name" value="ARAC-FAMILY TRANSCRIPTIONAL REGULATOR"/>
    <property type="match status" value="1"/>
</dbReference>
<dbReference type="Pfam" id="PF12833">
    <property type="entry name" value="HTH_18"/>
    <property type="match status" value="1"/>
</dbReference>
<dbReference type="InterPro" id="IPR018060">
    <property type="entry name" value="HTH_AraC"/>
</dbReference>
<proteinExistence type="predicted"/>